<feature type="region of interest" description="Disordered" evidence="1">
    <location>
        <begin position="97"/>
        <end position="116"/>
    </location>
</feature>
<protein>
    <submittedName>
        <fullName evidence="2">Uncharacterized protein</fullName>
    </submittedName>
</protein>
<organism evidence="2 3">
    <name type="scientific">Candidatus Accumulibacter appositus</name>
    <dbReference type="NCBI Taxonomy" id="1454003"/>
    <lineage>
        <taxon>Bacteria</taxon>
        <taxon>Pseudomonadati</taxon>
        <taxon>Pseudomonadota</taxon>
        <taxon>Betaproteobacteria</taxon>
        <taxon>Candidatus Accumulibacter</taxon>
    </lineage>
</organism>
<sequence>MGNANVVTGLANDGRVVGHPVAVRRAAIVRQSGAQGRGGGVADKLRALDLEAGRAAVAGGVGSGEVKTVAAKRQGQVGEAEGTGFVCRGAQAKGGELDGGASSGLPNQRDDLGGGAQIPEGAAIGCRIKRELPQGRCAGVEGEADSFFGRVAGCVERLDQDTVFTIGEDATRQAGQLPCAERETAVGLD</sequence>
<evidence type="ECO:0000313" key="2">
    <source>
        <dbReference type="EMBL" id="EXI82912.1"/>
    </source>
</evidence>
<gene>
    <name evidence="2" type="ORF">AW10_00146</name>
</gene>
<dbReference type="Proteomes" id="UP000021816">
    <property type="component" value="Unassembled WGS sequence"/>
</dbReference>
<accession>A0A011Q137</accession>
<name>A0A011Q137_9PROT</name>
<evidence type="ECO:0000256" key="1">
    <source>
        <dbReference type="SAM" id="MobiDB-lite"/>
    </source>
</evidence>
<reference evidence="2 3" key="1">
    <citation type="submission" date="2014-02" db="EMBL/GenBank/DDBJ databases">
        <title>Expanding our view of genomic diversity in Candidatus Accumulibacter clades.</title>
        <authorList>
            <person name="Skennerton C.T."/>
            <person name="Barr J.J."/>
            <person name="Slater F.R."/>
            <person name="Bond P.L."/>
            <person name="Tyson G.W."/>
        </authorList>
    </citation>
    <scope>NUCLEOTIDE SEQUENCE [LARGE SCALE GENOMIC DNA]</scope>
    <source>
        <strain evidence="3">BA-92</strain>
    </source>
</reference>
<comment type="caution">
    <text evidence="2">The sequence shown here is derived from an EMBL/GenBank/DDBJ whole genome shotgun (WGS) entry which is preliminary data.</text>
</comment>
<evidence type="ECO:0000313" key="3">
    <source>
        <dbReference type="Proteomes" id="UP000021816"/>
    </source>
</evidence>
<proteinExistence type="predicted"/>
<dbReference type="AlphaFoldDB" id="A0A011Q137"/>
<dbReference type="EMBL" id="JEMX01000007">
    <property type="protein sequence ID" value="EXI82912.1"/>
    <property type="molecule type" value="Genomic_DNA"/>
</dbReference>